<gene>
    <name evidence="1" type="ORF">MBAV_001617</name>
</gene>
<accession>A0A0F3GWC1</accession>
<keyword evidence="2" id="KW-1185">Reference proteome</keyword>
<sequence length="154" mass="17125">METKDEAKIRILFGRTTMQDPKEQKSGVVYEGKIIDLKPPKASPEEISPGVVPHRLGGKTPKCFFSMLKSFIGTILMGFPGEPDKVHLLLTSNPSFARVCGFCTKDEYDPYNSRHIPSIRKLEQFDQNSPRTVGVKIVTIASISGNLQMMAQVL</sequence>
<evidence type="ECO:0000313" key="1">
    <source>
        <dbReference type="EMBL" id="KJU86190.1"/>
    </source>
</evidence>
<dbReference type="Proteomes" id="UP000033423">
    <property type="component" value="Unassembled WGS sequence"/>
</dbReference>
<proteinExistence type="predicted"/>
<dbReference type="AlphaFoldDB" id="A0A0F3GWC1"/>
<name>A0A0F3GWC1_9BACT</name>
<reference evidence="1 2" key="1">
    <citation type="submission" date="2015-02" db="EMBL/GenBank/DDBJ databases">
        <title>Single-cell genomics of uncultivated deep-branching MTB reveals a conserved set of magnetosome genes.</title>
        <authorList>
            <person name="Kolinko S."/>
            <person name="Richter M."/>
            <person name="Glockner F.O."/>
            <person name="Brachmann A."/>
            <person name="Schuler D."/>
        </authorList>
    </citation>
    <scope>NUCLEOTIDE SEQUENCE [LARGE SCALE GENOMIC DNA]</scope>
    <source>
        <strain evidence="1">TM-1</strain>
    </source>
</reference>
<evidence type="ECO:0000313" key="2">
    <source>
        <dbReference type="Proteomes" id="UP000033423"/>
    </source>
</evidence>
<comment type="caution">
    <text evidence="1">The sequence shown here is derived from an EMBL/GenBank/DDBJ whole genome shotgun (WGS) entry which is preliminary data.</text>
</comment>
<protein>
    <submittedName>
        <fullName evidence="1">Uncharacterized protein</fullName>
    </submittedName>
</protein>
<organism evidence="1 2">
    <name type="scientific">Candidatus Magnetobacterium bavaricum</name>
    <dbReference type="NCBI Taxonomy" id="29290"/>
    <lineage>
        <taxon>Bacteria</taxon>
        <taxon>Pseudomonadati</taxon>
        <taxon>Nitrospirota</taxon>
        <taxon>Thermodesulfovibrionia</taxon>
        <taxon>Thermodesulfovibrionales</taxon>
        <taxon>Candidatus Magnetobacteriaceae</taxon>
        <taxon>Candidatus Magnetobacterium</taxon>
    </lineage>
</organism>
<dbReference type="EMBL" id="LACI01000695">
    <property type="protein sequence ID" value="KJU86190.1"/>
    <property type="molecule type" value="Genomic_DNA"/>
</dbReference>